<evidence type="ECO:0000313" key="1">
    <source>
        <dbReference type="EMBL" id="AKB54982.1"/>
    </source>
</evidence>
<dbReference type="AlphaFoldDB" id="A0A0E3QW16"/>
<keyword evidence="2" id="KW-1185">Reference proteome</keyword>
<organism evidence="1 2">
    <name type="scientific">Methanosarcina barkeri MS</name>
    <dbReference type="NCBI Taxonomy" id="1434108"/>
    <lineage>
        <taxon>Archaea</taxon>
        <taxon>Methanobacteriati</taxon>
        <taxon>Methanobacteriota</taxon>
        <taxon>Stenosarchaea group</taxon>
        <taxon>Methanomicrobia</taxon>
        <taxon>Methanosarcinales</taxon>
        <taxon>Methanosarcinaceae</taxon>
        <taxon>Methanosarcina</taxon>
    </lineage>
</organism>
<gene>
    <name evidence="1" type="ORF">MSBRM_1984</name>
</gene>
<name>A0A0E3QW16_METBA</name>
<dbReference type="EMBL" id="CP009528">
    <property type="protein sequence ID" value="AKB54982.1"/>
    <property type="molecule type" value="Genomic_DNA"/>
</dbReference>
<accession>A0A0E3QW16</accession>
<dbReference type="PATRIC" id="fig|1434108.4.peg.2528"/>
<reference evidence="1 2" key="1">
    <citation type="submission" date="2014-07" db="EMBL/GenBank/DDBJ databases">
        <title>Methanogenic archaea and the global carbon cycle.</title>
        <authorList>
            <person name="Henriksen J.R."/>
            <person name="Luke J."/>
            <person name="Reinhart S."/>
            <person name="Benedict M.N."/>
            <person name="Youngblut N.D."/>
            <person name="Metcalf M.E."/>
            <person name="Whitaker R.J."/>
            <person name="Metcalf W.W."/>
        </authorList>
    </citation>
    <scope>NUCLEOTIDE SEQUENCE [LARGE SCALE GENOMIC DNA]</scope>
    <source>
        <strain evidence="1 2">MS</strain>
    </source>
</reference>
<evidence type="ECO:0000313" key="2">
    <source>
        <dbReference type="Proteomes" id="UP000033033"/>
    </source>
</evidence>
<proteinExistence type="predicted"/>
<sequence>MNFYREALLKHFGVLIEFPRTGKRGRPRKPKIFPPDDLKYAQVVKIRINGILKKVEKKTIFGKDIEQSEISTTLIERQNLTFRQDNNRVSRKTIGFSNLRSAFLGA</sequence>
<dbReference type="KEGG" id="mby:MSBRM_1984"/>
<protein>
    <submittedName>
        <fullName evidence="1">Uncharacterized protein</fullName>
    </submittedName>
</protein>
<dbReference type="Proteomes" id="UP000033033">
    <property type="component" value="Chromosome"/>
</dbReference>
<dbReference type="HOGENOM" id="CLU_2217041_0_0_2"/>